<organism evidence="1 2">
    <name type="scientific">Quercus suber</name>
    <name type="common">Cork oak</name>
    <dbReference type="NCBI Taxonomy" id="58331"/>
    <lineage>
        <taxon>Eukaryota</taxon>
        <taxon>Viridiplantae</taxon>
        <taxon>Streptophyta</taxon>
        <taxon>Embryophyta</taxon>
        <taxon>Tracheophyta</taxon>
        <taxon>Spermatophyta</taxon>
        <taxon>Magnoliopsida</taxon>
        <taxon>eudicotyledons</taxon>
        <taxon>Gunneridae</taxon>
        <taxon>Pentapetalae</taxon>
        <taxon>rosids</taxon>
        <taxon>fabids</taxon>
        <taxon>Fagales</taxon>
        <taxon>Fagaceae</taxon>
        <taxon>Quercus</taxon>
    </lineage>
</organism>
<dbReference type="Proteomes" id="UP000237347">
    <property type="component" value="Unassembled WGS sequence"/>
</dbReference>
<dbReference type="InterPro" id="IPR036047">
    <property type="entry name" value="F-box-like_dom_sf"/>
</dbReference>
<dbReference type="PANTHER" id="PTHR32278">
    <property type="entry name" value="F-BOX DOMAIN-CONTAINING PROTEIN"/>
    <property type="match status" value="1"/>
</dbReference>
<keyword evidence="2" id="KW-1185">Reference proteome</keyword>
<gene>
    <name evidence="1" type="primary">PP2B12_0</name>
    <name evidence="1" type="ORF">CFP56_028857</name>
</gene>
<proteinExistence type="predicted"/>
<dbReference type="Gene3D" id="1.20.1280.50">
    <property type="match status" value="1"/>
</dbReference>
<dbReference type="EMBL" id="PKMF04000473">
    <property type="protein sequence ID" value="KAK7829794.1"/>
    <property type="molecule type" value="Genomic_DNA"/>
</dbReference>
<dbReference type="SUPFAM" id="SSF81383">
    <property type="entry name" value="F-box domain"/>
    <property type="match status" value="1"/>
</dbReference>
<protein>
    <submittedName>
        <fullName evidence="1">F-box protein pp2-b12</fullName>
    </submittedName>
</protein>
<dbReference type="CDD" id="cd22162">
    <property type="entry name" value="F-box_AtSKIP3-like"/>
    <property type="match status" value="1"/>
</dbReference>
<dbReference type="InterPro" id="IPR025886">
    <property type="entry name" value="PP2-like"/>
</dbReference>
<dbReference type="Pfam" id="PF14299">
    <property type="entry name" value="PP2"/>
    <property type="match status" value="2"/>
</dbReference>
<sequence length="235" mass="26325">MDMDPTVSTRREESDEAEAVNMLKVLPVDCIAKVLSLTTPADACRSFLVSTSFKSVAESNAVWDCFVPPESDYLFNNNSSSSSSSSLPISSKKELFLYLCHHPLLIHDGKLSLSLEKKSGKKCYMLSPKDLIIVWIDTPAYWRWTSLPHTRRIGVFNRRIPGLQAPQPQPKENEELNGLKYPKKRVDGWLEIALGEFFNRSGKDNGELEMSVLEVNGGSWKGGLIVQGIEIRPKP</sequence>
<comment type="caution">
    <text evidence="1">The sequence shown here is derived from an EMBL/GenBank/DDBJ whole genome shotgun (WGS) entry which is preliminary data.</text>
</comment>
<reference evidence="1 2" key="1">
    <citation type="journal article" date="2018" name="Sci. Data">
        <title>The draft genome sequence of cork oak.</title>
        <authorList>
            <person name="Ramos A.M."/>
            <person name="Usie A."/>
            <person name="Barbosa P."/>
            <person name="Barros P.M."/>
            <person name="Capote T."/>
            <person name="Chaves I."/>
            <person name="Simoes F."/>
            <person name="Abreu I."/>
            <person name="Carrasquinho I."/>
            <person name="Faro C."/>
            <person name="Guimaraes J.B."/>
            <person name="Mendonca D."/>
            <person name="Nobrega F."/>
            <person name="Rodrigues L."/>
            <person name="Saibo N.J.M."/>
            <person name="Varela M.C."/>
            <person name="Egas C."/>
            <person name="Matos J."/>
            <person name="Miguel C.M."/>
            <person name="Oliveira M.M."/>
            <person name="Ricardo C.P."/>
            <person name="Goncalves S."/>
        </authorList>
    </citation>
    <scope>NUCLEOTIDE SEQUENCE [LARGE SCALE GENOMIC DNA]</scope>
    <source>
        <strain evidence="2">cv. HL8</strain>
    </source>
</reference>
<accession>A0AAW0JSZ3</accession>
<dbReference type="PANTHER" id="PTHR32278:SF111">
    <property type="entry name" value="F-BOX PROTEIN PP2-B12-RELATED"/>
    <property type="match status" value="1"/>
</dbReference>
<evidence type="ECO:0000313" key="2">
    <source>
        <dbReference type="Proteomes" id="UP000237347"/>
    </source>
</evidence>
<evidence type="ECO:0000313" key="1">
    <source>
        <dbReference type="EMBL" id="KAK7829794.1"/>
    </source>
</evidence>
<dbReference type="AlphaFoldDB" id="A0AAW0JSZ3"/>
<name>A0AAW0JSZ3_QUESU</name>